<name>A0A063Y5H9_9GAMM</name>
<feature type="binding site" evidence="5">
    <location>
        <position position="140"/>
    </location>
    <ligand>
        <name>S-adenosyl-L-methionine</name>
        <dbReference type="ChEBI" id="CHEBI:59789"/>
    </ligand>
</feature>
<dbReference type="EMBL" id="JMSZ01000016">
    <property type="protein sequence ID" value="KDE40405.1"/>
    <property type="molecule type" value="Genomic_DNA"/>
</dbReference>
<dbReference type="InterPro" id="IPR002052">
    <property type="entry name" value="DNA_methylase_N6_adenine_CS"/>
</dbReference>
<dbReference type="SUPFAM" id="SSF53335">
    <property type="entry name" value="S-adenosyl-L-methionine-dependent methyltransferases"/>
    <property type="match status" value="1"/>
</dbReference>
<dbReference type="PATRIC" id="fig|267850.7.peg.991"/>
<organism evidence="8 9">
    <name type="scientific">Nitrincola lacisaponensis</name>
    <dbReference type="NCBI Taxonomy" id="267850"/>
    <lineage>
        <taxon>Bacteria</taxon>
        <taxon>Pseudomonadati</taxon>
        <taxon>Pseudomonadota</taxon>
        <taxon>Gammaproteobacteria</taxon>
        <taxon>Oceanospirillales</taxon>
        <taxon>Oceanospirillaceae</taxon>
        <taxon>Nitrincola</taxon>
    </lineage>
</organism>
<dbReference type="GO" id="GO:0102559">
    <property type="term" value="F:peptide chain release factor N(5)-glutamine methyltransferase activity"/>
    <property type="evidence" value="ECO:0007669"/>
    <property type="project" value="UniProtKB-EC"/>
</dbReference>
<evidence type="ECO:0000256" key="5">
    <source>
        <dbReference type="HAMAP-Rule" id="MF_02126"/>
    </source>
</evidence>
<dbReference type="PANTHER" id="PTHR18895:SF74">
    <property type="entry name" value="MTRF1L RELEASE FACTOR GLUTAMINE METHYLTRANSFERASE"/>
    <property type="match status" value="1"/>
</dbReference>
<gene>
    <name evidence="5" type="primary">prmC</name>
    <name evidence="8" type="ORF">ADINL_0997</name>
</gene>
<dbReference type="GO" id="GO:0032259">
    <property type="term" value="P:methylation"/>
    <property type="evidence" value="ECO:0007669"/>
    <property type="project" value="UniProtKB-KW"/>
</dbReference>
<evidence type="ECO:0000313" key="9">
    <source>
        <dbReference type="Proteomes" id="UP000027318"/>
    </source>
</evidence>
<dbReference type="FunFam" id="3.40.50.150:FF:000053">
    <property type="entry name" value="Release factor glutamine methyltransferase"/>
    <property type="match status" value="1"/>
</dbReference>
<comment type="catalytic activity">
    <reaction evidence="4 5">
        <text>L-glutaminyl-[peptide chain release factor] + S-adenosyl-L-methionine = N(5)-methyl-L-glutaminyl-[peptide chain release factor] + S-adenosyl-L-homocysteine + H(+)</text>
        <dbReference type="Rhea" id="RHEA:42896"/>
        <dbReference type="Rhea" id="RHEA-COMP:10271"/>
        <dbReference type="Rhea" id="RHEA-COMP:10272"/>
        <dbReference type="ChEBI" id="CHEBI:15378"/>
        <dbReference type="ChEBI" id="CHEBI:30011"/>
        <dbReference type="ChEBI" id="CHEBI:57856"/>
        <dbReference type="ChEBI" id="CHEBI:59789"/>
        <dbReference type="ChEBI" id="CHEBI:61891"/>
        <dbReference type="EC" id="2.1.1.297"/>
    </reaction>
</comment>
<dbReference type="Gene3D" id="1.10.8.10">
    <property type="entry name" value="DNA helicase RuvA subunit, C-terminal domain"/>
    <property type="match status" value="1"/>
</dbReference>
<dbReference type="OrthoDB" id="9800643at2"/>
<comment type="function">
    <text evidence="5">Methylates the class 1 translation termination release factors RF1/PrfA and RF2/PrfB on the glutamine residue of the universally conserved GGQ motif.</text>
</comment>
<dbReference type="AlphaFoldDB" id="A0A063Y5H9"/>
<dbReference type="NCBIfam" id="TIGR00536">
    <property type="entry name" value="hemK_fam"/>
    <property type="match status" value="1"/>
</dbReference>
<feature type="binding site" evidence="5">
    <location>
        <begin position="117"/>
        <end position="121"/>
    </location>
    <ligand>
        <name>S-adenosyl-L-methionine</name>
        <dbReference type="ChEBI" id="CHEBI:59789"/>
    </ligand>
</feature>
<dbReference type="InterPro" id="IPR004556">
    <property type="entry name" value="HemK-like"/>
</dbReference>
<dbReference type="Proteomes" id="UP000027318">
    <property type="component" value="Unassembled WGS sequence"/>
</dbReference>
<dbReference type="InterPro" id="IPR050320">
    <property type="entry name" value="N5-glutamine_MTase"/>
</dbReference>
<sequence>MRVDQALALSERLAGLTETPRLDVELLLCHVLQKPRSYLYTWPEKRLSAEQQQAFLSLLARRESGEPVAHLTGERGFWTLALEVNASTLIPRPETELLVEWALQHLPEAGVRMADLGTGTGAIALALASERPDWQIQATELQVSAVELARRNARRLGLDQVEVLQGSWCEPLSGHYDLLISNPPYIDPQHPCLIEGDLRYEPRSALVAPLQGMADILTLIAQAPDYLKPDGWLVFEHGYDQGQAVQQALLGAGFSQCFTWQDLNGKDRITGGRYVTE</sequence>
<evidence type="ECO:0000256" key="4">
    <source>
        <dbReference type="ARBA" id="ARBA00048391"/>
    </source>
</evidence>
<dbReference type="InterPro" id="IPR019874">
    <property type="entry name" value="RF_methyltr_PrmC"/>
</dbReference>
<evidence type="ECO:0000313" key="8">
    <source>
        <dbReference type="EMBL" id="KDE40405.1"/>
    </source>
</evidence>
<dbReference type="InterPro" id="IPR040758">
    <property type="entry name" value="PrmC_N"/>
</dbReference>
<evidence type="ECO:0000259" key="6">
    <source>
        <dbReference type="Pfam" id="PF05175"/>
    </source>
</evidence>
<dbReference type="Pfam" id="PF05175">
    <property type="entry name" value="MTS"/>
    <property type="match status" value="1"/>
</dbReference>
<evidence type="ECO:0000256" key="1">
    <source>
        <dbReference type="ARBA" id="ARBA00022603"/>
    </source>
</evidence>
<feature type="binding site" evidence="5">
    <location>
        <begin position="182"/>
        <end position="185"/>
    </location>
    <ligand>
        <name>substrate</name>
    </ligand>
</feature>
<dbReference type="PANTHER" id="PTHR18895">
    <property type="entry name" value="HEMK METHYLTRANSFERASE"/>
    <property type="match status" value="1"/>
</dbReference>
<evidence type="ECO:0000256" key="3">
    <source>
        <dbReference type="ARBA" id="ARBA00022691"/>
    </source>
</evidence>
<dbReference type="HAMAP" id="MF_02126">
    <property type="entry name" value="RF_methyltr_PrmC"/>
    <property type="match status" value="1"/>
</dbReference>
<evidence type="ECO:0000259" key="7">
    <source>
        <dbReference type="Pfam" id="PF17827"/>
    </source>
</evidence>
<dbReference type="NCBIfam" id="TIGR03534">
    <property type="entry name" value="RF_mod_PrmC"/>
    <property type="match status" value="1"/>
</dbReference>
<dbReference type="RefSeq" id="WP_036544524.1">
    <property type="nucleotide sequence ID" value="NZ_JBKBNO010000001.1"/>
</dbReference>
<dbReference type="Gene3D" id="3.40.50.150">
    <property type="entry name" value="Vaccinia Virus protein VP39"/>
    <property type="match status" value="1"/>
</dbReference>
<feature type="binding site" evidence="5">
    <location>
        <position position="168"/>
    </location>
    <ligand>
        <name>S-adenosyl-L-methionine</name>
        <dbReference type="ChEBI" id="CHEBI:59789"/>
    </ligand>
</feature>
<accession>A0A063Y5H9</accession>
<keyword evidence="9" id="KW-1185">Reference proteome</keyword>
<dbReference type="InterPro" id="IPR029063">
    <property type="entry name" value="SAM-dependent_MTases_sf"/>
</dbReference>
<feature type="binding site" evidence="5">
    <location>
        <position position="182"/>
    </location>
    <ligand>
        <name>S-adenosyl-L-methionine</name>
        <dbReference type="ChEBI" id="CHEBI:59789"/>
    </ligand>
</feature>
<evidence type="ECO:0000256" key="2">
    <source>
        <dbReference type="ARBA" id="ARBA00022679"/>
    </source>
</evidence>
<comment type="caution">
    <text evidence="8">The sequence shown here is derived from an EMBL/GenBank/DDBJ whole genome shotgun (WGS) entry which is preliminary data.</text>
</comment>
<proteinExistence type="inferred from homology"/>
<keyword evidence="1 5" id="KW-0489">Methyltransferase</keyword>
<dbReference type="InterPro" id="IPR007848">
    <property type="entry name" value="Small_mtfrase_dom"/>
</dbReference>
<dbReference type="GO" id="GO:0003676">
    <property type="term" value="F:nucleic acid binding"/>
    <property type="evidence" value="ECO:0007669"/>
    <property type="project" value="InterPro"/>
</dbReference>
<dbReference type="STRING" id="267850.ADINL_0997"/>
<dbReference type="CDD" id="cd02440">
    <property type="entry name" value="AdoMet_MTases"/>
    <property type="match status" value="1"/>
</dbReference>
<dbReference type="PROSITE" id="PS00092">
    <property type="entry name" value="N6_MTASE"/>
    <property type="match status" value="1"/>
</dbReference>
<dbReference type="Pfam" id="PF17827">
    <property type="entry name" value="PrmC_N"/>
    <property type="match status" value="1"/>
</dbReference>
<reference evidence="8 9" key="1">
    <citation type="journal article" date="2005" name="Int. J. Syst. Evol. Microbiol.">
        <title>Nitrincola lacisaponensis gen. nov., sp. nov., a novel alkaliphilic bacterium isolated from an alkaline, saline lake.</title>
        <authorList>
            <person name="Dimitriu P.A."/>
            <person name="Shukla S.K."/>
            <person name="Conradt J."/>
            <person name="Marquez M.C."/>
            <person name="Ventosa A."/>
            <person name="Maglia A."/>
            <person name="Peyton B.M."/>
            <person name="Pinkart H.C."/>
            <person name="Mormile M.R."/>
        </authorList>
    </citation>
    <scope>NUCLEOTIDE SEQUENCE [LARGE SCALE GENOMIC DNA]</scope>
    <source>
        <strain evidence="8 9">4CA</strain>
    </source>
</reference>
<feature type="domain" description="Methyltransferase small" evidence="6">
    <location>
        <begin position="103"/>
        <end position="188"/>
    </location>
</feature>
<comment type="similarity">
    <text evidence="5">Belongs to the protein N5-glutamine methyltransferase family. PrmC subfamily.</text>
</comment>
<protein>
    <recommendedName>
        <fullName evidence="5">Release factor glutamine methyltransferase</fullName>
        <shortName evidence="5">RF MTase</shortName>
        <ecNumber evidence="5">2.1.1.297</ecNumber>
    </recommendedName>
    <alternativeName>
        <fullName evidence="5">N5-glutamine methyltransferase PrmC</fullName>
    </alternativeName>
    <alternativeName>
        <fullName evidence="5">Protein-(glutamine-N5) MTase PrmC</fullName>
    </alternativeName>
    <alternativeName>
        <fullName evidence="5">Protein-glutamine N-methyltransferase PrmC</fullName>
    </alternativeName>
</protein>
<dbReference type="EC" id="2.1.1.297" evidence="5"/>
<keyword evidence="3 5" id="KW-0949">S-adenosyl-L-methionine</keyword>
<feature type="domain" description="Release factor glutamine methyltransferase N-terminal" evidence="7">
    <location>
        <begin position="10"/>
        <end position="73"/>
    </location>
</feature>
<keyword evidence="2 5" id="KW-0808">Transferase</keyword>